<dbReference type="Pfam" id="PF03547">
    <property type="entry name" value="Mem_trans"/>
    <property type="match status" value="1"/>
</dbReference>
<comment type="subcellular location">
    <subcellularLocation>
        <location evidence="1">Cell membrane</location>
        <topology evidence="1">Multi-pass membrane protein</topology>
    </subcellularLocation>
</comment>
<sequence>MLTTLAALMPVILVIASGYLIARTGLITGEQWRGVERLAYYVLFPAVLFRTISQADFASFPTLNMGGALLASILSMALLLLLARTTIERAWGIAAPRFTSIFQGTLRWNAMIALAIADNVVGETGLAMLAVAMVFMIPLLNVASILVLSHYASGTSPSGAKILKDLFTNPFILSIGAGGIMNAGGISLPFVVDDTLEIFSRAALPIGIICVGAGLDLGSLRRPGPALALGTFLRPIFMPLLAFGFASLFGVTGPALIVVIIASSVPCASNSYLLARQMGGDAKLMAEIITLQTLAATLTIPLALLLVT</sequence>
<feature type="transmembrane region" description="Helical" evidence="8">
    <location>
        <begin position="63"/>
        <end position="83"/>
    </location>
</feature>
<dbReference type="EMBL" id="CXST01000001">
    <property type="protein sequence ID" value="CTQ41874.1"/>
    <property type="molecule type" value="Genomic_DNA"/>
</dbReference>
<dbReference type="PANTHER" id="PTHR36838">
    <property type="entry name" value="AUXIN EFFLUX CARRIER FAMILY PROTEIN"/>
    <property type="match status" value="1"/>
</dbReference>
<evidence type="ECO:0000256" key="1">
    <source>
        <dbReference type="ARBA" id="ARBA00004651"/>
    </source>
</evidence>
<dbReference type="AlphaFoldDB" id="A0A0M6XVL0"/>
<dbReference type="GO" id="GO:0005886">
    <property type="term" value="C:plasma membrane"/>
    <property type="evidence" value="ECO:0007669"/>
    <property type="project" value="UniProtKB-SubCell"/>
</dbReference>
<keyword evidence="5 8" id="KW-0812">Transmembrane</keyword>
<evidence type="ECO:0000313" key="10">
    <source>
        <dbReference type="Proteomes" id="UP000048926"/>
    </source>
</evidence>
<feature type="transmembrane region" description="Helical" evidence="8">
    <location>
        <begin position="171"/>
        <end position="192"/>
    </location>
</feature>
<feature type="transmembrane region" description="Helical" evidence="8">
    <location>
        <begin position="104"/>
        <end position="121"/>
    </location>
</feature>
<feature type="transmembrane region" description="Helical" evidence="8">
    <location>
        <begin position="38"/>
        <end position="57"/>
    </location>
</feature>
<evidence type="ECO:0000256" key="6">
    <source>
        <dbReference type="ARBA" id="ARBA00022989"/>
    </source>
</evidence>
<feature type="transmembrane region" description="Helical" evidence="8">
    <location>
        <begin position="127"/>
        <end position="151"/>
    </location>
</feature>
<dbReference type="InterPro" id="IPR038770">
    <property type="entry name" value="Na+/solute_symporter_sf"/>
</dbReference>
<proteinExistence type="inferred from homology"/>
<reference evidence="10" key="1">
    <citation type="submission" date="2015-07" db="EMBL/GenBank/DDBJ databases">
        <authorList>
            <person name="Rodrigo-Torres Lidia"/>
            <person name="Arahal R.David."/>
        </authorList>
    </citation>
    <scope>NUCLEOTIDE SEQUENCE [LARGE SCALE GENOMIC DNA]</scope>
    <source>
        <strain evidence="10">CECT 4801</strain>
    </source>
</reference>
<dbReference type="STRING" id="187304.B0E33_00195"/>
<feature type="transmembrane region" description="Helical" evidence="8">
    <location>
        <begin position="6"/>
        <end position="26"/>
    </location>
</feature>
<gene>
    <name evidence="9" type="ORF">LAL4801_00294</name>
</gene>
<keyword evidence="10" id="KW-1185">Reference proteome</keyword>
<evidence type="ECO:0000256" key="8">
    <source>
        <dbReference type="SAM" id="Phobius"/>
    </source>
</evidence>
<evidence type="ECO:0000256" key="4">
    <source>
        <dbReference type="ARBA" id="ARBA00022475"/>
    </source>
</evidence>
<dbReference type="KEGG" id="lagg:B0E33_00195"/>
<dbReference type="Proteomes" id="UP000048926">
    <property type="component" value="Unassembled WGS sequence"/>
</dbReference>
<keyword evidence="7 8" id="KW-0472">Membrane</keyword>
<dbReference type="InterPro" id="IPR004776">
    <property type="entry name" value="Mem_transp_PIN-like"/>
</dbReference>
<dbReference type="PANTHER" id="PTHR36838:SF4">
    <property type="entry name" value="AUXIN EFFLUX CARRIER FAMILY PROTEIN"/>
    <property type="match status" value="1"/>
</dbReference>
<feature type="transmembrane region" description="Helical" evidence="8">
    <location>
        <begin position="198"/>
        <end position="215"/>
    </location>
</feature>
<dbReference type="RefSeq" id="WP_055653735.1">
    <property type="nucleotide sequence ID" value="NZ_CXST01000001.1"/>
</dbReference>
<protein>
    <submittedName>
        <fullName evidence="9">Auxin efflux carrier</fullName>
    </submittedName>
</protein>
<keyword evidence="6 8" id="KW-1133">Transmembrane helix</keyword>
<evidence type="ECO:0000256" key="2">
    <source>
        <dbReference type="ARBA" id="ARBA00010145"/>
    </source>
</evidence>
<keyword evidence="4" id="KW-1003">Cell membrane</keyword>
<dbReference type="GO" id="GO:0055085">
    <property type="term" value="P:transmembrane transport"/>
    <property type="evidence" value="ECO:0007669"/>
    <property type="project" value="InterPro"/>
</dbReference>
<organism evidence="9 10">
    <name type="scientific">Roseibium aggregatum</name>
    <dbReference type="NCBI Taxonomy" id="187304"/>
    <lineage>
        <taxon>Bacteria</taxon>
        <taxon>Pseudomonadati</taxon>
        <taxon>Pseudomonadota</taxon>
        <taxon>Alphaproteobacteria</taxon>
        <taxon>Hyphomicrobiales</taxon>
        <taxon>Stappiaceae</taxon>
        <taxon>Roseibium</taxon>
    </lineage>
</organism>
<evidence type="ECO:0000313" key="9">
    <source>
        <dbReference type="EMBL" id="CTQ41874.1"/>
    </source>
</evidence>
<dbReference type="Gene3D" id="1.20.1530.20">
    <property type="match status" value="1"/>
</dbReference>
<dbReference type="OrthoDB" id="9805563at2"/>
<evidence type="ECO:0000256" key="3">
    <source>
        <dbReference type="ARBA" id="ARBA00022448"/>
    </source>
</evidence>
<keyword evidence="3" id="KW-0813">Transport</keyword>
<feature type="transmembrane region" description="Helical" evidence="8">
    <location>
        <begin position="287"/>
        <end position="307"/>
    </location>
</feature>
<accession>A0A0M6XVL0</accession>
<name>A0A0M6XVL0_9HYPH</name>
<evidence type="ECO:0000256" key="7">
    <source>
        <dbReference type="ARBA" id="ARBA00023136"/>
    </source>
</evidence>
<evidence type="ECO:0000256" key="5">
    <source>
        <dbReference type="ARBA" id="ARBA00022692"/>
    </source>
</evidence>
<comment type="similarity">
    <text evidence="2">Belongs to the auxin efflux carrier (TC 2.A.69) family.</text>
</comment>